<protein>
    <submittedName>
        <fullName evidence="1">Uncharacterized protein</fullName>
    </submittedName>
</protein>
<gene>
    <name evidence="1" type="ORF">JVT61DRAFT_9100</name>
</gene>
<name>A0A8I2YGQ9_9AGAM</name>
<comment type="caution">
    <text evidence="1">The sequence shown here is derived from an EMBL/GenBank/DDBJ whole genome shotgun (WGS) entry which is preliminary data.</text>
</comment>
<reference evidence="1" key="1">
    <citation type="submission" date="2021-03" db="EMBL/GenBank/DDBJ databases">
        <title>Evolutionary innovations through gain and loss of genes in the ectomycorrhizal Boletales.</title>
        <authorList>
            <person name="Wu G."/>
            <person name="Miyauchi S."/>
            <person name="Morin E."/>
            <person name="Yang Z.-L."/>
            <person name="Xu J."/>
            <person name="Martin F.M."/>
        </authorList>
    </citation>
    <scope>NUCLEOTIDE SEQUENCE</scope>
    <source>
        <strain evidence="1">BR01</strain>
    </source>
</reference>
<proteinExistence type="predicted"/>
<dbReference type="EMBL" id="JAGFBS010000032">
    <property type="protein sequence ID" value="KAG6371749.1"/>
    <property type="molecule type" value="Genomic_DNA"/>
</dbReference>
<sequence>MLWPESVDLNSLPCCITEACEVMCRCWSFGRQPKQFRHRQCQDITTCFLGIDRPPPIGANRLITLPCLQTFRVRRLSPDAYAADAIDPLILPQPQTLEIDAFHLVIRRQCSHHSNFSDLSIQDADFPNDEFIRSLALSPALTSFPCPRSRWHLEMDVSWGDLILTRERRNGHVAHAGSFVSQLREVSLASSVEGYLEELMISIPREDLYARIDNWEWLSCV</sequence>
<evidence type="ECO:0000313" key="2">
    <source>
        <dbReference type="Proteomes" id="UP000683000"/>
    </source>
</evidence>
<evidence type="ECO:0000313" key="1">
    <source>
        <dbReference type="EMBL" id="KAG6371749.1"/>
    </source>
</evidence>
<dbReference type="Proteomes" id="UP000683000">
    <property type="component" value="Unassembled WGS sequence"/>
</dbReference>
<keyword evidence="2" id="KW-1185">Reference proteome</keyword>
<accession>A0A8I2YGQ9</accession>
<organism evidence="1 2">
    <name type="scientific">Boletus reticuloceps</name>
    <dbReference type="NCBI Taxonomy" id="495285"/>
    <lineage>
        <taxon>Eukaryota</taxon>
        <taxon>Fungi</taxon>
        <taxon>Dikarya</taxon>
        <taxon>Basidiomycota</taxon>
        <taxon>Agaricomycotina</taxon>
        <taxon>Agaricomycetes</taxon>
        <taxon>Agaricomycetidae</taxon>
        <taxon>Boletales</taxon>
        <taxon>Boletineae</taxon>
        <taxon>Boletaceae</taxon>
        <taxon>Boletoideae</taxon>
        <taxon>Boletus</taxon>
    </lineage>
</organism>
<dbReference type="AlphaFoldDB" id="A0A8I2YGQ9"/>